<evidence type="ECO:0000256" key="2">
    <source>
        <dbReference type="ARBA" id="ARBA00022630"/>
    </source>
</evidence>
<name>A0A6A6WFQ2_9PEZI</name>
<keyword evidence="5" id="KW-0560">Oxidoreductase</keyword>
<reference evidence="7" key="1">
    <citation type="journal article" date="2020" name="Stud. Mycol.">
        <title>101 Dothideomycetes genomes: a test case for predicting lifestyles and emergence of pathogens.</title>
        <authorList>
            <person name="Haridas S."/>
            <person name="Albert R."/>
            <person name="Binder M."/>
            <person name="Bloem J."/>
            <person name="Labutti K."/>
            <person name="Salamov A."/>
            <person name="Andreopoulos B."/>
            <person name="Baker S."/>
            <person name="Barry K."/>
            <person name="Bills G."/>
            <person name="Bluhm B."/>
            <person name="Cannon C."/>
            <person name="Castanera R."/>
            <person name="Culley D."/>
            <person name="Daum C."/>
            <person name="Ezra D."/>
            <person name="Gonzalez J."/>
            <person name="Henrissat B."/>
            <person name="Kuo A."/>
            <person name="Liang C."/>
            <person name="Lipzen A."/>
            <person name="Lutzoni F."/>
            <person name="Magnuson J."/>
            <person name="Mondo S."/>
            <person name="Nolan M."/>
            <person name="Ohm R."/>
            <person name="Pangilinan J."/>
            <person name="Park H.-J."/>
            <person name="Ramirez L."/>
            <person name="Alfaro M."/>
            <person name="Sun H."/>
            <person name="Tritt A."/>
            <person name="Yoshinaga Y."/>
            <person name="Zwiers L.-H."/>
            <person name="Turgeon B."/>
            <person name="Goodwin S."/>
            <person name="Spatafora J."/>
            <person name="Crous P."/>
            <person name="Grigoriev I."/>
        </authorList>
    </citation>
    <scope>NUCLEOTIDE SEQUENCE</scope>
    <source>
        <strain evidence="7">CBS 121739</strain>
    </source>
</reference>
<evidence type="ECO:0000256" key="4">
    <source>
        <dbReference type="ARBA" id="ARBA00022857"/>
    </source>
</evidence>
<dbReference type="Pfam" id="PF00743">
    <property type="entry name" value="FMO-like"/>
    <property type="match status" value="1"/>
</dbReference>
<dbReference type="InterPro" id="IPR036188">
    <property type="entry name" value="FAD/NAD-bd_sf"/>
</dbReference>
<dbReference type="Gene3D" id="3.50.50.60">
    <property type="entry name" value="FAD/NAD(P)-binding domain"/>
    <property type="match status" value="2"/>
</dbReference>
<dbReference type="AlphaFoldDB" id="A0A6A6WFQ2"/>
<dbReference type="GeneID" id="54490278"/>
<dbReference type="SUPFAM" id="SSF51905">
    <property type="entry name" value="FAD/NAD(P)-binding domain"/>
    <property type="match status" value="2"/>
</dbReference>
<keyword evidence="3" id="KW-0274">FAD</keyword>
<keyword evidence="2" id="KW-0285">Flavoprotein</keyword>
<protein>
    <submittedName>
        <fullName evidence="7">Flavin-binding monooxygenase</fullName>
    </submittedName>
</protein>
<evidence type="ECO:0000256" key="1">
    <source>
        <dbReference type="ARBA" id="ARBA00001974"/>
    </source>
</evidence>
<sequence>MGSIQPPSSVSTESVDVLVVGAGVSGINAGYRIQTELPHFTYKIVESRGAIGGTWDLFRYPGIRSDSDLHTFGFPWRLWAHSKSIVDGTSIRNYIRESAEEFGIDKKIEFKHKVLSSDWSSQEQNWNVIVDNEGTEKRYKARFLLFSTGYYDYDTPLQTQIPGLDNFQGQRIHPQFWPEDLDYTNKNVVIIGSGATAVTLLPNMTDKAAKVTMLQRSPTYIIPQPAKDPLGSIWHRTLPTWLSSRLTRWKFLILPLIFFHFCRTFPNAARGAIRLVTKRQLKGSHLPQDPHFQPTYNPWEQRLCVTPDADFFQAIRAGKGTVVTDTIKLVKKDGIQTTAGTWIPADIIVTATGLKVHLAGGSRIAVDGQPFSFYEQFQWRGALMSRLPNAAFVLGYTNASWTLGADCTALLFTRIMKYMEAQGYASITPTLTPEDLEGPAALKPSSPMNLNSTYLEKAKGLLPSAGDRGPWKVRKNYILDRWAAVHCDVTEGTVFRRGETKKVA</sequence>
<evidence type="ECO:0000313" key="7">
    <source>
        <dbReference type="EMBL" id="KAF2761652.1"/>
    </source>
</evidence>
<dbReference type="EMBL" id="ML996566">
    <property type="protein sequence ID" value="KAF2761652.1"/>
    <property type="molecule type" value="Genomic_DNA"/>
</dbReference>
<dbReference type="InterPro" id="IPR020946">
    <property type="entry name" value="Flavin_mOase-like"/>
</dbReference>
<dbReference type="GO" id="GO:0004499">
    <property type="term" value="F:N,N-dimethylaniline monooxygenase activity"/>
    <property type="evidence" value="ECO:0007669"/>
    <property type="project" value="InterPro"/>
</dbReference>
<keyword evidence="6 7" id="KW-0503">Monooxygenase</keyword>
<dbReference type="PANTHER" id="PTHR43872">
    <property type="entry name" value="MONOOXYGENASE, PUTATIVE (AFU_ORTHOLOGUE AFUA_8G02570)-RELATED"/>
    <property type="match status" value="1"/>
</dbReference>
<gene>
    <name evidence="7" type="ORF">EJ05DRAFT_535022</name>
</gene>
<organism evidence="7 8">
    <name type="scientific">Pseudovirgaria hyperparasitica</name>
    <dbReference type="NCBI Taxonomy" id="470096"/>
    <lineage>
        <taxon>Eukaryota</taxon>
        <taxon>Fungi</taxon>
        <taxon>Dikarya</taxon>
        <taxon>Ascomycota</taxon>
        <taxon>Pezizomycotina</taxon>
        <taxon>Dothideomycetes</taxon>
        <taxon>Dothideomycetes incertae sedis</taxon>
        <taxon>Acrospermales</taxon>
        <taxon>Acrospermaceae</taxon>
        <taxon>Pseudovirgaria</taxon>
    </lineage>
</organism>
<dbReference type="Pfam" id="PF13450">
    <property type="entry name" value="NAD_binding_8"/>
    <property type="match status" value="1"/>
</dbReference>
<dbReference type="InterPro" id="IPR051820">
    <property type="entry name" value="FAD-binding_MO"/>
</dbReference>
<dbReference type="GO" id="GO:0050661">
    <property type="term" value="F:NADP binding"/>
    <property type="evidence" value="ECO:0007669"/>
    <property type="project" value="InterPro"/>
</dbReference>
<evidence type="ECO:0000256" key="3">
    <source>
        <dbReference type="ARBA" id="ARBA00022827"/>
    </source>
</evidence>
<dbReference type="Proteomes" id="UP000799437">
    <property type="component" value="Unassembled WGS sequence"/>
</dbReference>
<comment type="cofactor">
    <cofactor evidence="1">
        <name>FAD</name>
        <dbReference type="ChEBI" id="CHEBI:57692"/>
    </cofactor>
</comment>
<evidence type="ECO:0000256" key="6">
    <source>
        <dbReference type="ARBA" id="ARBA00023033"/>
    </source>
</evidence>
<keyword evidence="4" id="KW-0521">NADP</keyword>
<evidence type="ECO:0000313" key="8">
    <source>
        <dbReference type="Proteomes" id="UP000799437"/>
    </source>
</evidence>
<dbReference type="OrthoDB" id="66881at2759"/>
<dbReference type="PANTHER" id="PTHR43872:SF1">
    <property type="entry name" value="MONOOXYGENASE, PUTATIVE (AFU_ORTHOLOGUE AFUA_8G02570)-RELATED"/>
    <property type="match status" value="1"/>
</dbReference>
<accession>A0A6A6WFQ2</accession>
<dbReference type="RefSeq" id="XP_033604103.1">
    <property type="nucleotide sequence ID" value="XM_033749224.1"/>
</dbReference>
<dbReference type="GO" id="GO:0050660">
    <property type="term" value="F:flavin adenine dinucleotide binding"/>
    <property type="evidence" value="ECO:0007669"/>
    <property type="project" value="InterPro"/>
</dbReference>
<proteinExistence type="predicted"/>
<dbReference type="FunFam" id="3.50.50.60:FF:000228">
    <property type="entry name" value="FAD-containing monooxygenase EthA"/>
    <property type="match status" value="1"/>
</dbReference>
<evidence type="ECO:0000256" key="5">
    <source>
        <dbReference type="ARBA" id="ARBA00023002"/>
    </source>
</evidence>
<keyword evidence="8" id="KW-1185">Reference proteome</keyword>